<dbReference type="InterPro" id="IPR010730">
    <property type="entry name" value="HET"/>
</dbReference>
<reference evidence="2 3" key="1">
    <citation type="submission" date="2016-10" db="EMBL/GenBank/DDBJ databases">
        <title>Draft genome sequence of Coniochaeta ligniaria NRRL30616, a lignocellulolytic fungus for bioabatement of inhibitors in plant biomass hydrolysates.</title>
        <authorList>
            <consortium name="DOE Joint Genome Institute"/>
            <person name="Jimenez D.J."/>
            <person name="Hector R.E."/>
            <person name="Riley R."/>
            <person name="Sun H."/>
            <person name="Grigoriev I.V."/>
            <person name="Van Elsas J.D."/>
            <person name="Nichols N.N."/>
        </authorList>
    </citation>
    <scope>NUCLEOTIDE SEQUENCE [LARGE SCALE GENOMIC DNA]</scope>
    <source>
        <strain evidence="2 3">NRRL 30616</strain>
    </source>
</reference>
<dbReference type="InterPro" id="IPR052895">
    <property type="entry name" value="HetReg/Transcr_Mod"/>
</dbReference>
<dbReference type="STRING" id="1408157.A0A1J7IQ58"/>
<dbReference type="AlphaFoldDB" id="A0A1J7IQ58"/>
<evidence type="ECO:0000259" key="1">
    <source>
        <dbReference type="Pfam" id="PF06985"/>
    </source>
</evidence>
<dbReference type="PANTHER" id="PTHR24148">
    <property type="entry name" value="ANKYRIN REPEAT DOMAIN-CONTAINING PROTEIN 39 HOMOLOG-RELATED"/>
    <property type="match status" value="1"/>
</dbReference>
<keyword evidence="3" id="KW-1185">Reference proteome</keyword>
<protein>
    <recommendedName>
        <fullName evidence="1">Heterokaryon incompatibility domain-containing protein</fullName>
    </recommendedName>
</protein>
<dbReference type="EMBL" id="KV875097">
    <property type="protein sequence ID" value="OIW29751.1"/>
    <property type="molecule type" value="Genomic_DNA"/>
</dbReference>
<sequence length="611" mass="69170">MSLSDIQNESPDGQAFPYRELEGPDIRYVTLKPFNKGVGLVECTIWQTPLKKAEYTAISYAWGDQYVTAPILVAGQEFDVTTNLAACLKRLAIRQAAKDPAEGDSSLNIWVDAICINQDDVVERNAQVLRMKEIFPHAKELIVWLGEEGPHTGLAVERINDVTRLLDQLTENKDGDGFHDARKRLPEHIYTRTKDEHEMTVRYGVMDIYEREWWERTWILQEVGLSKDVVVHCGYYEMTWESLESFHKFAGFLMMESPELLFDIGGGQGMQMVDIEKLPLAVLNLRDDLEQSYESSLHMLIDNTRNHKATDPRDKIYGILGLSSDFRSGGIFPRYEHPVLGVYFDVLKAHFEKYDALDILDQCQFGDTGAIGLPSWTPNWALPEPDDFLPEILPKYLTNKGEEPKHAFDACGGLSLSSRPWSFGDDNTLHLTGACFDTVQSITDVADFLHGWTLESLLEAWLPTVPTPDQKYPFAPGTWLDAFRRTIVIDVRFLPTERDFAMVFPDDPDSREKESFLDRLSEARPAFYKACMLKRLAYTSKGMMGLVRPETQVGDRIAVLAGSKVLHCLREVTQASGKGKARYQLVGEAYFHGMMDGQAMAGLELEEVVLV</sequence>
<gene>
    <name evidence="2" type="ORF">CONLIGDRAFT_343943</name>
</gene>
<dbReference type="Pfam" id="PF06985">
    <property type="entry name" value="HET"/>
    <property type="match status" value="1"/>
</dbReference>
<dbReference type="PANTHER" id="PTHR24148:SF73">
    <property type="entry name" value="HET DOMAIN PROTEIN (AFU_ORTHOLOGUE AFUA_8G01020)"/>
    <property type="match status" value="1"/>
</dbReference>
<accession>A0A1J7IQ58</accession>
<evidence type="ECO:0000313" key="3">
    <source>
        <dbReference type="Proteomes" id="UP000182658"/>
    </source>
</evidence>
<proteinExistence type="predicted"/>
<dbReference type="InParanoid" id="A0A1J7IQ58"/>
<dbReference type="Pfam" id="PF26639">
    <property type="entry name" value="Het-6_barrel"/>
    <property type="match status" value="1"/>
</dbReference>
<organism evidence="2 3">
    <name type="scientific">Coniochaeta ligniaria NRRL 30616</name>
    <dbReference type="NCBI Taxonomy" id="1408157"/>
    <lineage>
        <taxon>Eukaryota</taxon>
        <taxon>Fungi</taxon>
        <taxon>Dikarya</taxon>
        <taxon>Ascomycota</taxon>
        <taxon>Pezizomycotina</taxon>
        <taxon>Sordariomycetes</taxon>
        <taxon>Sordariomycetidae</taxon>
        <taxon>Coniochaetales</taxon>
        <taxon>Coniochaetaceae</taxon>
        <taxon>Coniochaeta</taxon>
    </lineage>
</organism>
<feature type="domain" description="Heterokaryon incompatibility" evidence="1">
    <location>
        <begin position="55"/>
        <end position="222"/>
    </location>
</feature>
<dbReference type="OrthoDB" id="5416609at2759"/>
<name>A0A1J7IQ58_9PEZI</name>
<dbReference type="Proteomes" id="UP000182658">
    <property type="component" value="Unassembled WGS sequence"/>
</dbReference>
<evidence type="ECO:0000313" key="2">
    <source>
        <dbReference type="EMBL" id="OIW29751.1"/>
    </source>
</evidence>